<keyword evidence="1" id="KW-0812">Transmembrane</keyword>
<sequence length="138" mass="15262">MVVDFEMGLVGVGSMVAAEIEGYGGVPHCRLEEAGQMAKKGTNAQFVDDSLGWKLREDGCFTVKSSYKIRLVLVIQLAVAIGILFIVFKQSRLQEFLSKNFSDWLALNLGNARDFIDMIRAPSWKEASNRGTPLFGLD</sequence>
<feature type="transmembrane region" description="Helical" evidence="1">
    <location>
        <begin position="69"/>
        <end position="88"/>
    </location>
</feature>
<comment type="caution">
    <text evidence="2">The sequence shown here is derived from an EMBL/GenBank/DDBJ whole genome shotgun (WGS) entry which is preliminary data.</text>
</comment>
<keyword evidence="1" id="KW-0472">Membrane</keyword>
<keyword evidence="1" id="KW-1133">Transmembrane helix</keyword>
<accession>A0A6A3AIX1</accession>
<protein>
    <submittedName>
        <fullName evidence="2">Uncharacterized protein</fullName>
    </submittedName>
</protein>
<evidence type="ECO:0000256" key="1">
    <source>
        <dbReference type="SAM" id="Phobius"/>
    </source>
</evidence>
<keyword evidence="3" id="KW-1185">Reference proteome</keyword>
<reference evidence="2" key="1">
    <citation type="submission" date="2019-09" db="EMBL/GenBank/DDBJ databases">
        <title>Draft genome information of white flower Hibiscus syriacus.</title>
        <authorList>
            <person name="Kim Y.-M."/>
        </authorList>
    </citation>
    <scope>NUCLEOTIDE SEQUENCE [LARGE SCALE GENOMIC DNA]</scope>
    <source>
        <strain evidence="2">YM2019G1</strain>
    </source>
</reference>
<proteinExistence type="predicted"/>
<evidence type="ECO:0000313" key="3">
    <source>
        <dbReference type="Proteomes" id="UP000436088"/>
    </source>
</evidence>
<dbReference type="AlphaFoldDB" id="A0A6A3AIX1"/>
<gene>
    <name evidence="2" type="ORF">F3Y22_tig00110450pilonHSYRG00553</name>
</gene>
<dbReference type="Proteomes" id="UP000436088">
    <property type="component" value="Unassembled WGS sequence"/>
</dbReference>
<evidence type="ECO:0000313" key="2">
    <source>
        <dbReference type="EMBL" id="KAE8704524.1"/>
    </source>
</evidence>
<name>A0A6A3AIX1_HIBSY</name>
<dbReference type="EMBL" id="VEPZ02000992">
    <property type="protein sequence ID" value="KAE8704524.1"/>
    <property type="molecule type" value="Genomic_DNA"/>
</dbReference>
<organism evidence="2 3">
    <name type="scientific">Hibiscus syriacus</name>
    <name type="common">Rose of Sharon</name>
    <dbReference type="NCBI Taxonomy" id="106335"/>
    <lineage>
        <taxon>Eukaryota</taxon>
        <taxon>Viridiplantae</taxon>
        <taxon>Streptophyta</taxon>
        <taxon>Embryophyta</taxon>
        <taxon>Tracheophyta</taxon>
        <taxon>Spermatophyta</taxon>
        <taxon>Magnoliopsida</taxon>
        <taxon>eudicotyledons</taxon>
        <taxon>Gunneridae</taxon>
        <taxon>Pentapetalae</taxon>
        <taxon>rosids</taxon>
        <taxon>malvids</taxon>
        <taxon>Malvales</taxon>
        <taxon>Malvaceae</taxon>
        <taxon>Malvoideae</taxon>
        <taxon>Hibiscus</taxon>
    </lineage>
</organism>